<reference evidence="1" key="2">
    <citation type="submission" date="2020-11" db="EMBL/GenBank/DDBJ databases">
        <authorList>
            <person name="Cecchin M."/>
            <person name="Marcolungo L."/>
            <person name="Rossato M."/>
            <person name="Girolomoni L."/>
            <person name="Cosentino E."/>
            <person name="Cuine S."/>
            <person name="Li-Beisson Y."/>
            <person name="Delledonne M."/>
            <person name="Ballottari M."/>
        </authorList>
    </citation>
    <scope>NUCLEOTIDE SEQUENCE</scope>
    <source>
        <strain evidence="1">211/11P</strain>
        <tissue evidence="1">Whole cell</tissue>
    </source>
</reference>
<evidence type="ECO:0000313" key="1">
    <source>
        <dbReference type="EMBL" id="KAI3425863.1"/>
    </source>
</evidence>
<dbReference type="Proteomes" id="UP001055712">
    <property type="component" value="Unassembled WGS sequence"/>
</dbReference>
<dbReference type="AlphaFoldDB" id="A0A9D4YTJ8"/>
<dbReference type="InterPro" id="IPR036444">
    <property type="entry name" value="PLipase_A2_dom_sf"/>
</dbReference>
<name>A0A9D4YTJ8_CHLVU</name>
<proteinExistence type="predicted"/>
<dbReference type="GO" id="GO:0050482">
    <property type="term" value="P:arachidonate secretion"/>
    <property type="evidence" value="ECO:0007669"/>
    <property type="project" value="InterPro"/>
</dbReference>
<comment type="caution">
    <text evidence="1">The sequence shown here is derived from an EMBL/GenBank/DDBJ whole genome shotgun (WGS) entry which is preliminary data.</text>
</comment>
<protein>
    <submittedName>
        <fullName evidence="1">Uncharacterized protein</fullName>
    </submittedName>
</protein>
<gene>
    <name evidence="1" type="ORF">D9Q98_007836</name>
</gene>
<dbReference type="GO" id="GO:0006644">
    <property type="term" value="P:phospholipid metabolic process"/>
    <property type="evidence" value="ECO:0007669"/>
    <property type="project" value="InterPro"/>
</dbReference>
<dbReference type="SUPFAM" id="SSF48619">
    <property type="entry name" value="Phospholipase A2, PLA2"/>
    <property type="match status" value="1"/>
</dbReference>
<accession>A0A9D4YTJ8</accession>
<dbReference type="OrthoDB" id="5310546at2759"/>
<organism evidence="1 2">
    <name type="scientific">Chlorella vulgaris</name>
    <name type="common">Green alga</name>
    <dbReference type="NCBI Taxonomy" id="3077"/>
    <lineage>
        <taxon>Eukaryota</taxon>
        <taxon>Viridiplantae</taxon>
        <taxon>Chlorophyta</taxon>
        <taxon>core chlorophytes</taxon>
        <taxon>Trebouxiophyceae</taxon>
        <taxon>Chlorellales</taxon>
        <taxon>Chlorellaceae</taxon>
        <taxon>Chlorella clade</taxon>
        <taxon>Chlorella</taxon>
    </lineage>
</organism>
<keyword evidence="2" id="KW-1185">Reference proteome</keyword>
<sequence length="176" mass="18282">MGNWRPQLAPQTLSPLAAGAAVFAQALTPAAESAGCYGTANYTAADCPGGSCYAGQPNGCGSRSLSVISADIVPDQWPGGVDFSAACDQHDTCYAMPRSDKAECDQQFLDSMRQECKRALGCVDLPLLGEQCGDNPAQAACNALAQSYYAAVDSLAGGSFDERQQEATAHEAECQT</sequence>
<evidence type="ECO:0000313" key="2">
    <source>
        <dbReference type="Proteomes" id="UP001055712"/>
    </source>
</evidence>
<dbReference type="GO" id="GO:0004623">
    <property type="term" value="F:phospholipase A2 activity"/>
    <property type="evidence" value="ECO:0007669"/>
    <property type="project" value="InterPro"/>
</dbReference>
<dbReference type="EMBL" id="SIDB01000011">
    <property type="protein sequence ID" value="KAI3425863.1"/>
    <property type="molecule type" value="Genomic_DNA"/>
</dbReference>
<dbReference type="Gene3D" id="1.20.90.10">
    <property type="entry name" value="Phospholipase A2 domain"/>
    <property type="match status" value="1"/>
</dbReference>
<reference evidence="1" key="1">
    <citation type="journal article" date="2019" name="Plant J.">
        <title>Chlorella vulgaris genome assembly and annotation reveals the molecular basis for metabolic acclimation to high light conditions.</title>
        <authorList>
            <person name="Cecchin M."/>
            <person name="Marcolungo L."/>
            <person name="Rossato M."/>
            <person name="Girolomoni L."/>
            <person name="Cosentino E."/>
            <person name="Cuine S."/>
            <person name="Li-Beisson Y."/>
            <person name="Delledonne M."/>
            <person name="Ballottari M."/>
        </authorList>
    </citation>
    <scope>NUCLEOTIDE SEQUENCE</scope>
    <source>
        <strain evidence="1">211/11P</strain>
    </source>
</reference>